<evidence type="ECO:0000313" key="1">
    <source>
        <dbReference type="EMBL" id="JAD29524.1"/>
    </source>
</evidence>
<organism evidence="1">
    <name type="scientific">Arundo donax</name>
    <name type="common">Giant reed</name>
    <name type="synonym">Donax arundinaceus</name>
    <dbReference type="NCBI Taxonomy" id="35708"/>
    <lineage>
        <taxon>Eukaryota</taxon>
        <taxon>Viridiplantae</taxon>
        <taxon>Streptophyta</taxon>
        <taxon>Embryophyta</taxon>
        <taxon>Tracheophyta</taxon>
        <taxon>Spermatophyta</taxon>
        <taxon>Magnoliopsida</taxon>
        <taxon>Liliopsida</taxon>
        <taxon>Poales</taxon>
        <taxon>Poaceae</taxon>
        <taxon>PACMAD clade</taxon>
        <taxon>Arundinoideae</taxon>
        <taxon>Arundineae</taxon>
        <taxon>Arundo</taxon>
    </lineage>
</organism>
<dbReference type="EMBL" id="GBRH01268371">
    <property type="protein sequence ID" value="JAD29524.1"/>
    <property type="molecule type" value="Transcribed_RNA"/>
</dbReference>
<proteinExistence type="predicted"/>
<reference evidence="1" key="1">
    <citation type="submission" date="2014-09" db="EMBL/GenBank/DDBJ databases">
        <authorList>
            <person name="Magalhaes I.L.F."/>
            <person name="Oliveira U."/>
            <person name="Santos F.R."/>
            <person name="Vidigal T.H.D.A."/>
            <person name="Brescovit A.D."/>
            <person name="Santos A.J."/>
        </authorList>
    </citation>
    <scope>NUCLEOTIDE SEQUENCE</scope>
    <source>
        <tissue evidence="1">Shoot tissue taken approximately 20 cm above the soil surface</tissue>
    </source>
</reference>
<dbReference type="AlphaFoldDB" id="A0A0A8YRL3"/>
<sequence length="46" mass="5600">MPIPPQGQPCLLWTWEVKECKILWQKNMGEFLHILQWKSTWGTFRL</sequence>
<reference evidence="1" key="2">
    <citation type="journal article" date="2015" name="Data Brief">
        <title>Shoot transcriptome of the giant reed, Arundo donax.</title>
        <authorList>
            <person name="Barrero R.A."/>
            <person name="Guerrero F.D."/>
            <person name="Moolhuijzen P."/>
            <person name="Goolsby J.A."/>
            <person name="Tidwell J."/>
            <person name="Bellgard S.E."/>
            <person name="Bellgard M.I."/>
        </authorList>
    </citation>
    <scope>NUCLEOTIDE SEQUENCE</scope>
    <source>
        <tissue evidence="1">Shoot tissue taken approximately 20 cm above the soil surface</tissue>
    </source>
</reference>
<accession>A0A0A8YRL3</accession>
<name>A0A0A8YRL3_ARUDO</name>
<protein>
    <submittedName>
        <fullName evidence="1">Uncharacterized protein</fullName>
    </submittedName>
</protein>